<dbReference type="Proteomes" id="UP001055439">
    <property type="component" value="Chromosome 6"/>
</dbReference>
<evidence type="ECO:0000313" key="3">
    <source>
        <dbReference type="EMBL" id="URE10999.1"/>
    </source>
</evidence>
<sequence length="677" mass="76831">MSWLKSAVIKAVEVGGQNNITRTVKSYAGTVVYHAGQAVTGGARIIQDRMGIRNSKSFKQTVKGLEDAAVSCRGIERVELLQRWLFALEEIERMHGNSVDHSLERSLSSEESYSTPRDVSLNLYFDSDMGVESMNFRDIFLYSQALEGITLSMILEAPDDEEVSLLLAIFGYCLTGGNEVHNAIMSSIQDMGKAFSNYQDEVLVKREELLQFAQGSISGLKLNADISRLEYEIKKLQRKVDEMEVLQVSSGQDHVGTSEKTTALVEVLKEALAEVYLCSRLEALLLRKKSIKNGESPDIHSQKACLIFLIWSMFEYYSLIWQVDKLKVLAESLANSSIKAEKRILDHRHQKEEALNFRIAKANEVTEFQKELLSEIAGLEKQREGLEAELKKVNVSLASAFARLKRTREERDQFDEASNQIVMHLKAKEDELAKSVASCKVEADIVHIWINFLEDTWQLQSSYTELKNKQISDDLEKYGNCFLKLIKYHLSSCKDELKSSIAHISTYVDNLKQFNDRSDSTQNSNNDTSKDSNSKKYLEEEYLATETKIVTAFHVADHMRGLFYSERETGSRRDDPEVKELFESIEKLRVDFESIERPILEIEILKETQSDERLQKGPLPAAQITASSPRPMGVEWTADDLSDTESEIAKLEMEYGKAGMHCSTDEIGGWEFDDLDD</sequence>
<dbReference type="AlphaFoldDB" id="A0A9E7KBE3"/>
<feature type="coiled-coil region" evidence="1">
    <location>
        <begin position="219"/>
        <end position="246"/>
    </location>
</feature>
<reference evidence="3" key="1">
    <citation type="submission" date="2022-05" db="EMBL/GenBank/DDBJ databases">
        <title>The Musa troglodytarum L. genome provides insights into the mechanism of non-climacteric behaviour and enrichment of carotenoids.</title>
        <authorList>
            <person name="Wang J."/>
        </authorList>
    </citation>
    <scope>NUCLEOTIDE SEQUENCE</scope>
    <source>
        <tissue evidence="3">Leaf</tissue>
    </source>
</reference>
<protein>
    <submittedName>
        <fullName evidence="3">Uncharacterized protein</fullName>
    </submittedName>
</protein>
<dbReference type="OrthoDB" id="2019255at2759"/>
<feature type="coiled-coil region" evidence="1">
    <location>
        <begin position="369"/>
        <end position="396"/>
    </location>
</feature>
<dbReference type="PANTHER" id="PTHR34121">
    <property type="entry name" value="MYOSIN-11"/>
    <property type="match status" value="1"/>
</dbReference>
<keyword evidence="1" id="KW-0175">Coiled coil</keyword>
<proteinExistence type="predicted"/>
<name>A0A9E7KBE3_9LILI</name>
<feature type="region of interest" description="Disordered" evidence="2">
    <location>
        <begin position="515"/>
        <end position="534"/>
    </location>
</feature>
<gene>
    <name evidence="3" type="ORF">MUK42_04190</name>
</gene>
<accession>A0A9E7KBE3</accession>
<evidence type="ECO:0000256" key="1">
    <source>
        <dbReference type="SAM" id="Coils"/>
    </source>
</evidence>
<evidence type="ECO:0000313" key="4">
    <source>
        <dbReference type="Proteomes" id="UP001055439"/>
    </source>
</evidence>
<dbReference type="EMBL" id="CP097508">
    <property type="protein sequence ID" value="URE10999.1"/>
    <property type="molecule type" value="Genomic_DNA"/>
</dbReference>
<organism evidence="3 4">
    <name type="scientific">Musa troglodytarum</name>
    <name type="common">fe'i banana</name>
    <dbReference type="NCBI Taxonomy" id="320322"/>
    <lineage>
        <taxon>Eukaryota</taxon>
        <taxon>Viridiplantae</taxon>
        <taxon>Streptophyta</taxon>
        <taxon>Embryophyta</taxon>
        <taxon>Tracheophyta</taxon>
        <taxon>Spermatophyta</taxon>
        <taxon>Magnoliopsida</taxon>
        <taxon>Liliopsida</taxon>
        <taxon>Zingiberales</taxon>
        <taxon>Musaceae</taxon>
        <taxon>Musa</taxon>
    </lineage>
</organism>
<dbReference type="PANTHER" id="PTHR34121:SF1">
    <property type="entry name" value="FILAMIN-A-INTERACTING PROTEIN 1"/>
    <property type="match status" value="1"/>
</dbReference>
<keyword evidence="4" id="KW-1185">Reference proteome</keyword>
<evidence type="ECO:0000256" key="2">
    <source>
        <dbReference type="SAM" id="MobiDB-lite"/>
    </source>
</evidence>